<organism evidence="1 2">
    <name type="scientific">Leucogyrophana mollusca</name>
    <dbReference type="NCBI Taxonomy" id="85980"/>
    <lineage>
        <taxon>Eukaryota</taxon>
        <taxon>Fungi</taxon>
        <taxon>Dikarya</taxon>
        <taxon>Basidiomycota</taxon>
        <taxon>Agaricomycotina</taxon>
        <taxon>Agaricomycetes</taxon>
        <taxon>Agaricomycetidae</taxon>
        <taxon>Boletales</taxon>
        <taxon>Boletales incertae sedis</taxon>
        <taxon>Leucogyrophana</taxon>
    </lineage>
</organism>
<dbReference type="Proteomes" id="UP000790709">
    <property type="component" value="Unassembled WGS sequence"/>
</dbReference>
<keyword evidence="2" id="KW-1185">Reference proteome</keyword>
<evidence type="ECO:0000313" key="1">
    <source>
        <dbReference type="EMBL" id="KAH7926744.1"/>
    </source>
</evidence>
<protein>
    <submittedName>
        <fullName evidence="1">Uncharacterized protein</fullName>
    </submittedName>
</protein>
<accession>A0ACB8BLX3</accession>
<reference evidence="1" key="1">
    <citation type="journal article" date="2021" name="New Phytol.">
        <title>Evolutionary innovations through gain and loss of genes in the ectomycorrhizal Boletales.</title>
        <authorList>
            <person name="Wu G."/>
            <person name="Miyauchi S."/>
            <person name="Morin E."/>
            <person name="Kuo A."/>
            <person name="Drula E."/>
            <person name="Varga T."/>
            <person name="Kohler A."/>
            <person name="Feng B."/>
            <person name="Cao Y."/>
            <person name="Lipzen A."/>
            <person name="Daum C."/>
            <person name="Hundley H."/>
            <person name="Pangilinan J."/>
            <person name="Johnson J."/>
            <person name="Barry K."/>
            <person name="LaButti K."/>
            <person name="Ng V."/>
            <person name="Ahrendt S."/>
            <person name="Min B."/>
            <person name="Choi I.G."/>
            <person name="Park H."/>
            <person name="Plett J.M."/>
            <person name="Magnuson J."/>
            <person name="Spatafora J.W."/>
            <person name="Nagy L.G."/>
            <person name="Henrissat B."/>
            <person name="Grigoriev I.V."/>
            <person name="Yang Z.L."/>
            <person name="Xu J."/>
            <person name="Martin F.M."/>
        </authorList>
    </citation>
    <scope>NUCLEOTIDE SEQUENCE</scope>
    <source>
        <strain evidence="1">KUC20120723A-06</strain>
    </source>
</reference>
<proteinExistence type="predicted"/>
<dbReference type="EMBL" id="MU266378">
    <property type="protein sequence ID" value="KAH7926744.1"/>
    <property type="molecule type" value="Genomic_DNA"/>
</dbReference>
<sequence length="153" mass="17227">MMPDEVDTVRGGVIRIWRWNAQSHPTRAIDLTWLDPFGTPGTTTLCYKVSYRRPPVSYLLSRVHLRPTFPASWIRILARRGQSRTRDATIPSCTGISLQPFEGAFPPPVSVECLFFRGSEKMGIHETVLIRPKVDSMPSRTSPPRQPTGPVVN</sequence>
<evidence type="ECO:0000313" key="2">
    <source>
        <dbReference type="Proteomes" id="UP000790709"/>
    </source>
</evidence>
<name>A0ACB8BLX3_9AGAM</name>
<comment type="caution">
    <text evidence="1">The sequence shown here is derived from an EMBL/GenBank/DDBJ whole genome shotgun (WGS) entry which is preliminary data.</text>
</comment>
<gene>
    <name evidence="1" type="ORF">BV22DRAFT_336145</name>
</gene>